<evidence type="ECO:0000256" key="8">
    <source>
        <dbReference type="RuleBase" id="RU361233"/>
    </source>
</evidence>
<keyword evidence="5 8" id="KW-0812">Transmembrane</keyword>
<evidence type="ECO:0000256" key="5">
    <source>
        <dbReference type="ARBA" id="ARBA00022692"/>
    </source>
</evidence>
<comment type="subunit">
    <text evidence="3 8">Homodimer and heterodimers.</text>
</comment>
<evidence type="ECO:0000256" key="9">
    <source>
        <dbReference type="SAM" id="MobiDB-lite"/>
    </source>
</evidence>
<dbReference type="Proteomes" id="UP001408789">
    <property type="component" value="Unassembled WGS sequence"/>
</dbReference>
<gene>
    <name evidence="11" type="ORF">SSX86_017733</name>
</gene>
<feature type="transmembrane region" description="Helical" evidence="8">
    <location>
        <begin position="123"/>
        <end position="150"/>
    </location>
</feature>
<dbReference type="InterPro" id="IPR006702">
    <property type="entry name" value="CASP_dom"/>
</dbReference>
<evidence type="ECO:0000313" key="12">
    <source>
        <dbReference type="Proteomes" id="UP001408789"/>
    </source>
</evidence>
<proteinExistence type="inferred from homology"/>
<evidence type="ECO:0000256" key="1">
    <source>
        <dbReference type="ARBA" id="ARBA00004651"/>
    </source>
</evidence>
<evidence type="ECO:0000256" key="6">
    <source>
        <dbReference type="ARBA" id="ARBA00022989"/>
    </source>
</evidence>
<comment type="similarity">
    <text evidence="2 8">Belongs to the Casparian strip membrane proteins (CASP) family.</text>
</comment>
<feature type="transmembrane region" description="Helical" evidence="8">
    <location>
        <begin position="39"/>
        <end position="57"/>
    </location>
</feature>
<dbReference type="EMBL" id="JBCNJP010000018">
    <property type="protein sequence ID" value="KAK9063861.1"/>
    <property type="molecule type" value="Genomic_DNA"/>
</dbReference>
<dbReference type="AlphaFoldDB" id="A0AAP0CXF1"/>
<evidence type="ECO:0000256" key="3">
    <source>
        <dbReference type="ARBA" id="ARBA00011489"/>
    </source>
</evidence>
<organism evidence="11 12">
    <name type="scientific">Deinandra increscens subsp. villosa</name>
    <dbReference type="NCBI Taxonomy" id="3103831"/>
    <lineage>
        <taxon>Eukaryota</taxon>
        <taxon>Viridiplantae</taxon>
        <taxon>Streptophyta</taxon>
        <taxon>Embryophyta</taxon>
        <taxon>Tracheophyta</taxon>
        <taxon>Spermatophyta</taxon>
        <taxon>Magnoliopsida</taxon>
        <taxon>eudicotyledons</taxon>
        <taxon>Gunneridae</taxon>
        <taxon>Pentapetalae</taxon>
        <taxon>asterids</taxon>
        <taxon>campanulids</taxon>
        <taxon>Asterales</taxon>
        <taxon>Asteraceae</taxon>
        <taxon>Asteroideae</taxon>
        <taxon>Heliantheae alliance</taxon>
        <taxon>Madieae</taxon>
        <taxon>Madiinae</taxon>
        <taxon>Deinandra</taxon>
    </lineage>
</organism>
<evidence type="ECO:0000256" key="2">
    <source>
        <dbReference type="ARBA" id="ARBA00007651"/>
    </source>
</evidence>
<keyword evidence="4 8" id="KW-1003">Cell membrane</keyword>
<protein>
    <recommendedName>
        <fullName evidence="8">CASP-like protein</fullName>
    </recommendedName>
</protein>
<dbReference type="NCBIfam" id="TIGR01569">
    <property type="entry name" value="A_tha_TIGR01569"/>
    <property type="match status" value="1"/>
</dbReference>
<dbReference type="GO" id="GO:0005886">
    <property type="term" value="C:plasma membrane"/>
    <property type="evidence" value="ECO:0007669"/>
    <property type="project" value="UniProtKB-SubCell"/>
</dbReference>
<name>A0AAP0CXF1_9ASTR</name>
<feature type="region of interest" description="Disordered" evidence="9">
    <location>
        <begin position="1"/>
        <end position="28"/>
    </location>
</feature>
<accession>A0AAP0CXF1</accession>
<evidence type="ECO:0000256" key="7">
    <source>
        <dbReference type="ARBA" id="ARBA00023136"/>
    </source>
</evidence>
<keyword evidence="12" id="KW-1185">Reference proteome</keyword>
<feature type="transmembrane region" description="Helical" evidence="8">
    <location>
        <begin position="170"/>
        <end position="197"/>
    </location>
</feature>
<comment type="subcellular location">
    <subcellularLocation>
        <location evidence="1 8">Cell membrane</location>
        <topology evidence="1 8">Multi-pass membrane protein</topology>
    </subcellularLocation>
</comment>
<keyword evidence="6 8" id="KW-1133">Transmembrane helix</keyword>
<reference evidence="11 12" key="1">
    <citation type="submission" date="2024-04" db="EMBL/GenBank/DDBJ databases">
        <title>The reference genome of an endangered Asteraceae, Deinandra increscens subsp. villosa, native to the Central Coast of California.</title>
        <authorList>
            <person name="Guilliams M."/>
            <person name="Hasenstab-Lehman K."/>
            <person name="Meyer R."/>
            <person name="Mcevoy S."/>
        </authorList>
    </citation>
    <scope>NUCLEOTIDE SEQUENCE [LARGE SCALE GENOMIC DNA]</scope>
    <source>
        <tissue evidence="11">Leaf</tissue>
    </source>
</reference>
<evidence type="ECO:0000313" key="11">
    <source>
        <dbReference type="EMBL" id="KAK9063861.1"/>
    </source>
</evidence>
<dbReference type="PANTHER" id="PTHR36488:SF8">
    <property type="entry name" value="CASP-LIKE PROTEIN 1U1"/>
    <property type="match status" value="1"/>
</dbReference>
<dbReference type="Pfam" id="PF04535">
    <property type="entry name" value="CASP_dom"/>
    <property type="match status" value="1"/>
</dbReference>
<dbReference type="PANTHER" id="PTHR36488">
    <property type="entry name" value="CASP-LIKE PROTEIN 1U1"/>
    <property type="match status" value="1"/>
</dbReference>
<feature type="compositionally biased region" description="Polar residues" evidence="9">
    <location>
        <begin position="1"/>
        <end position="13"/>
    </location>
</feature>
<evidence type="ECO:0000259" key="10">
    <source>
        <dbReference type="Pfam" id="PF04535"/>
    </source>
</evidence>
<dbReference type="InterPro" id="IPR006459">
    <property type="entry name" value="CASP/CASPL"/>
</dbReference>
<keyword evidence="7 8" id="KW-0472">Membrane</keyword>
<feature type="domain" description="Casparian strip membrane protein" evidence="10">
    <location>
        <begin position="35"/>
        <end position="182"/>
    </location>
</feature>
<comment type="caution">
    <text evidence="11">The sequence shown here is derived from an EMBL/GenBank/DDBJ whole genome shotgun (WGS) entry which is preliminary data.</text>
</comment>
<sequence length="204" mass="21374">MASINPSHSTMSVESPAPAPEYKSSTGPGATKNHVVVDVVLRVILFATALVAVIVMVTSNQTKLIPVAPGMAIPMAAKFNQSPAFIYYVAALSVACFYSIITGLLSVLALVKRTGGSPKMVFHFVLLDALLLGIMASATGAAGGVGYIGYKGNKHTRWSKICNVYGSFCSHIAASAIVSLLPSMALVLLVWVSVFALSKKITRS</sequence>
<dbReference type="InterPro" id="IPR044173">
    <property type="entry name" value="CASPL"/>
</dbReference>
<feature type="transmembrane region" description="Helical" evidence="8">
    <location>
        <begin position="85"/>
        <end position="111"/>
    </location>
</feature>
<evidence type="ECO:0000256" key="4">
    <source>
        <dbReference type="ARBA" id="ARBA00022475"/>
    </source>
</evidence>